<evidence type="ECO:0000256" key="4">
    <source>
        <dbReference type="ARBA" id="ARBA00023136"/>
    </source>
</evidence>
<evidence type="ECO:0000256" key="5">
    <source>
        <dbReference type="ARBA" id="ARBA00026121"/>
    </source>
</evidence>
<dbReference type="GO" id="GO:0004467">
    <property type="term" value="F:long-chain fatty acid-CoA ligase activity"/>
    <property type="evidence" value="ECO:0007669"/>
    <property type="project" value="UniProtKB-EC"/>
</dbReference>
<sequence length="592" mass="63220">MSGIHHPIDGVTYCPPALAQRYFASGAWHDATLGDALRATAARVPERPAYLSDEASITFASLDERSERLGAALVELGLRPGERAIFQMGTTVDTVVALMGAYKAGVVPVCAVPQYREVEIGQLAALSDARAYFVQADVSAFDLVGFARQMMDRHPAIAHLLVARGTSAHAAIAGHCAIEALIDAMPLQRARSVLAGVRIGSEDVLSFQLSGGTTGVPKIIPRFHAEYIGHSLAWMRHLGMTEHSRMIWSLPLLHNAGQLYALASSVSTGMTTVLMPRVDIARMLTLIEMHRVTHGLSIGPVAPQMIAYKDVAKHDLSSLQLFGTMSRADSLEAHLGVPCFNLYGTTEGLLMGSGPTLPAALRHHTQGLSGCEDDEIRVLFPDSEPGATRGMPVEPGTPGELCFRGPSSLRGYYKAPEATAHTLTADGFVRTGDMVTERIIDGVRCFAFEGRLRDNINRGGEKIGCEEVEAFVSHHPAVADAKLVAMPDPVYGERGCIYLILRPGHRAPSVTELVAFLVGHGLAKFKCPERVEVIDEFPVTRVGKVDKASLRAAIAGRLATESAVPSAAPATTATTATTAERTTHAAPSFSGE</sequence>
<evidence type="ECO:0000256" key="7">
    <source>
        <dbReference type="ARBA" id="ARBA00042773"/>
    </source>
</evidence>
<organism evidence="11 12">
    <name type="scientific">Pandoraea captiosa</name>
    <dbReference type="NCBI Taxonomy" id="2508302"/>
    <lineage>
        <taxon>Bacteria</taxon>
        <taxon>Pseudomonadati</taxon>
        <taxon>Pseudomonadota</taxon>
        <taxon>Betaproteobacteria</taxon>
        <taxon>Burkholderiales</taxon>
        <taxon>Burkholderiaceae</taxon>
        <taxon>Pandoraea</taxon>
    </lineage>
</organism>
<accession>A0A5E4ZIZ5</accession>
<feature type="domain" description="AMP-dependent synthetase/ligase" evidence="9">
    <location>
        <begin position="38"/>
        <end position="413"/>
    </location>
</feature>
<proteinExistence type="predicted"/>
<gene>
    <name evidence="11" type="ORF">PCA31118_00249</name>
</gene>
<dbReference type="Pfam" id="PF00501">
    <property type="entry name" value="AMP-binding"/>
    <property type="match status" value="1"/>
</dbReference>
<comment type="pathway">
    <text evidence="2">Lipid metabolism; fatty acid beta-oxidation.</text>
</comment>
<dbReference type="InterPro" id="IPR050237">
    <property type="entry name" value="ATP-dep_AMP-bd_enzyme"/>
</dbReference>
<keyword evidence="3 11" id="KW-0436">Ligase</keyword>
<dbReference type="AlphaFoldDB" id="A0A5E4ZIZ5"/>
<feature type="region of interest" description="Disordered" evidence="8">
    <location>
        <begin position="565"/>
        <end position="592"/>
    </location>
</feature>
<dbReference type="SUPFAM" id="SSF56801">
    <property type="entry name" value="Acetyl-CoA synthetase-like"/>
    <property type="match status" value="1"/>
</dbReference>
<evidence type="ECO:0000256" key="2">
    <source>
        <dbReference type="ARBA" id="ARBA00005005"/>
    </source>
</evidence>
<protein>
    <recommendedName>
        <fullName evidence="6">Long-chain-fatty-acid--CoA ligase</fullName>
        <ecNumber evidence="5">6.2.1.3</ecNumber>
    </recommendedName>
    <alternativeName>
        <fullName evidence="7">Long-chain acyl-CoA synthetase</fullName>
    </alternativeName>
</protein>
<dbReference type="InterPro" id="IPR000873">
    <property type="entry name" value="AMP-dep_synth/lig_dom"/>
</dbReference>
<evidence type="ECO:0000256" key="3">
    <source>
        <dbReference type="ARBA" id="ARBA00022598"/>
    </source>
</evidence>
<feature type="compositionally biased region" description="Low complexity" evidence="8">
    <location>
        <begin position="565"/>
        <end position="586"/>
    </location>
</feature>
<evidence type="ECO:0000256" key="8">
    <source>
        <dbReference type="SAM" id="MobiDB-lite"/>
    </source>
</evidence>
<dbReference type="PROSITE" id="PS00455">
    <property type="entry name" value="AMP_BINDING"/>
    <property type="match status" value="1"/>
</dbReference>
<dbReference type="Gene3D" id="3.40.50.980">
    <property type="match status" value="2"/>
</dbReference>
<dbReference type="GO" id="GO:0016020">
    <property type="term" value="C:membrane"/>
    <property type="evidence" value="ECO:0007669"/>
    <property type="project" value="UniProtKB-SubCell"/>
</dbReference>
<comment type="subcellular location">
    <subcellularLocation>
        <location evidence="1">Membrane</location>
        <topology evidence="1">Peripheral membrane protein</topology>
    </subcellularLocation>
</comment>
<name>A0A5E4ZIZ5_9BURK</name>
<dbReference type="Pfam" id="PF13193">
    <property type="entry name" value="AMP-binding_C"/>
    <property type="match status" value="1"/>
</dbReference>
<dbReference type="EMBL" id="CABPSQ010000001">
    <property type="protein sequence ID" value="VVE60482.1"/>
    <property type="molecule type" value="Genomic_DNA"/>
</dbReference>
<evidence type="ECO:0000256" key="1">
    <source>
        <dbReference type="ARBA" id="ARBA00004170"/>
    </source>
</evidence>
<dbReference type="EC" id="6.2.1.3" evidence="5"/>
<dbReference type="Gene3D" id="3.30.300.30">
    <property type="match status" value="1"/>
</dbReference>
<dbReference type="PANTHER" id="PTHR43767">
    <property type="entry name" value="LONG-CHAIN-FATTY-ACID--COA LIGASE"/>
    <property type="match status" value="1"/>
</dbReference>
<dbReference type="RefSeq" id="WP_150622264.1">
    <property type="nucleotide sequence ID" value="NZ_CABPSQ010000001.1"/>
</dbReference>
<reference evidence="11 12" key="1">
    <citation type="submission" date="2019-08" db="EMBL/GenBank/DDBJ databases">
        <authorList>
            <person name="Peeters C."/>
        </authorList>
    </citation>
    <scope>NUCLEOTIDE SEQUENCE [LARGE SCALE GENOMIC DNA]</scope>
    <source>
        <strain evidence="11 12">LMG 31118</strain>
    </source>
</reference>
<evidence type="ECO:0000256" key="6">
    <source>
        <dbReference type="ARBA" id="ARBA00039545"/>
    </source>
</evidence>
<keyword evidence="4" id="KW-0472">Membrane</keyword>
<dbReference type="InterPro" id="IPR025110">
    <property type="entry name" value="AMP-bd_C"/>
</dbReference>
<evidence type="ECO:0000259" key="10">
    <source>
        <dbReference type="Pfam" id="PF13193"/>
    </source>
</evidence>
<feature type="domain" description="AMP-binding enzyme C-terminal" evidence="10">
    <location>
        <begin position="467"/>
        <end position="544"/>
    </location>
</feature>
<evidence type="ECO:0000313" key="11">
    <source>
        <dbReference type="EMBL" id="VVE60482.1"/>
    </source>
</evidence>
<keyword evidence="12" id="KW-1185">Reference proteome</keyword>
<dbReference type="Gene3D" id="2.30.38.10">
    <property type="entry name" value="Luciferase, Domain 3"/>
    <property type="match status" value="1"/>
</dbReference>
<evidence type="ECO:0000259" key="9">
    <source>
        <dbReference type="Pfam" id="PF00501"/>
    </source>
</evidence>
<dbReference type="InterPro" id="IPR020845">
    <property type="entry name" value="AMP-binding_CS"/>
</dbReference>
<dbReference type="PANTHER" id="PTHR43767:SF8">
    <property type="entry name" value="LONG-CHAIN-FATTY-ACID--COA LIGASE"/>
    <property type="match status" value="1"/>
</dbReference>
<dbReference type="Proteomes" id="UP000414136">
    <property type="component" value="Unassembled WGS sequence"/>
</dbReference>
<evidence type="ECO:0000313" key="12">
    <source>
        <dbReference type="Proteomes" id="UP000414136"/>
    </source>
</evidence>
<dbReference type="InterPro" id="IPR045851">
    <property type="entry name" value="AMP-bd_C_sf"/>
</dbReference>
<dbReference type="OrthoDB" id="9766486at2"/>